<proteinExistence type="predicted"/>
<evidence type="ECO:0000313" key="6">
    <source>
        <dbReference type="EMBL" id="KAK2034941.1"/>
    </source>
</evidence>
<keyword evidence="3" id="KW-0862">Zinc</keyword>
<comment type="caution">
    <text evidence="6">The sequence shown here is derived from an EMBL/GenBank/DDBJ whole genome shotgun (WGS) entry which is preliminary data.</text>
</comment>
<dbReference type="AlphaFoldDB" id="A0AAD9HV94"/>
<evidence type="ECO:0000256" key="2">
    <source>
        <dbReference type="ARBA" id="ARBA00022771"/>
    </source>
</evidence>
<evidence type="ECO:0000259" key="5">
    <source>
        <dbReference type="PROSITE" id="PS50865"/>
    </source>
</evidence>
<dbReference type="GO" id="GO:0008270">
    <property type="term" value="F:zinc ion binding"/>
    <property type="evidence" value="ECO:0007669"/>
    <property type="project" value="UniProtKB-KW"/>
</dbReference>
<sequence>MPPPVADFGDPHAFPGAEELSSVKWETEGLRRQHWVLLAQIEHINVDAKILGLTVRDRAGRQYCIFFPDESRFRDAFRTLINGRTVAVLYPEHQHIVHVANDKTTSEFEGVVIGEKTSFLTFPVRLEDLFRMNRELRDYLGTSFIPQTCHGCGNTAVEGKALFNCGKCGYFSYCNAGCQKIGWDAKGHKEACKILRDANIQSLLHLNYESSEGEVKFSV</sequence>
<dbReference type="PROSITE" id="PS01360">
    <property type="entry name" value="ZF_MYND_1"/>
    <property type="match status" value="1"/>
</dbReference>
<protein>
    <recommendedName>
        <fullName evidence="5">MYND-type domain-containing protein</fullName>
    </recommendedName>
</protein>
<organism evidence="6 7">
    <name type="scientific">Colletotrichum zoysiae</name>
    <dbReference type="NCBI Taxonomy" id="1216348"/>
    <lineage>
        <taxon>Eukaryota</taxon>
        <taxon>Fungi</taxon>
        <taxon>Dikarya</taxon>
        <taxon>Ascomycota</taxon>
        <taxon>Pezizomycotina</taxon>
        <taxon>Sordariomycetes</taxon>
        <taxon>Hypocreomycetidae</taxon>
        <taxon>Glomerellales</taxon>
        <taxon>Glomerellaceae</taxon>
        <taxon>Colletotrichum</taxon>
        <taxon>Colletotrichum graminicola species complex</taxon>
    </lineage>
</organism>
<keyword evidence="7" id="KW-1185">Reference proteome</keyword>
<name>A0AAD9HV94_9PEZI</name>
<dbReference type="EMBL" id="MU842811">
    <property type="protein sequence ID" value="KAK2034941.1"/>
    <property type="molecule type" value="Genomic_DNA"/>
</dbReference>
<dbReference type="Proteomes" id="UP001232148">
    <property type="component" value="Unassembled WGS sequence"/>
</dbReference>
<dbReference type="Pfam" id="PF01753">
    <property type="entry name" value="zf-MYND"/>
    <property type="match status" value="1"/>
</dbReference>
<dbReference type="PROSITE" id="PS50865">
    <property type="entry name" value="ZF_MYND_2"/>
    <property type="match status" value="1"/>
</dbReference>
<evidence type="ECO:0000256" key="4">
    <source>
        <dbReference type="PROSITE-ProRule" id="PRU00134"/>
    </source>
</evidence>
<reference evidence="6" key="1">
    <citation type="submission" date="2021-06" db="EMBL/GenBank/DDBJ databases">
        <title>Comparative genomics, transcriptomics and evolutionary studies reveal genomic signatures of adaptation to plant cell wall in hemibiotrophic fungi.</title>
        <authorList>
            <consortium name="DOE Joint Genome Institute"/>
            <person name="Baroncelli R."/>
            <person name="Diaz J.F."/>
            <person name="Benocci T."/>
            <person name="Peng M."/>
            <person name="Battaglia E."/>
            <person name="Haridas S."/>
            <person name="Andreopoulos W."/>
            <person name="Labutti K."/>
            <person name="Pangilinan J."/>
            <person name="Floch G.L."/>
            <person name="Makela M.R."/>
            <person name="Henrissat B."/>
            <person name="Grigoriev I.V."/>
            <person name="Crouch J.A."/>
            <person name="De Vries R.P."/>
            <person name="Sukno S.A."/>
            <person name="Thon M.R."/>
        </authorList>
    </citation>
    <scope>NUCLEOTIDE SEQUENCE</scope>
    <source>
        <strain evidence="6">MAFF235873</strain>
    </source>
</reference>
<evidence type="ECO:0000256" key="3">
    <source>
        <dbReference type="ARBA" id="ARBA00022833"/>
    </source>
</evidence>
<accession>A0AAD9HV94</accession>
<feature type="domain" description="MYND-type" evidence="5">
    <location>
        <begin position="149"/>
        <end position="192"/>
    </location>
</feature>
<keyword evidence="2 4" id="KW-0863">Zinc-finger</keyword>
<dbReference type="SUPFAM" id="SSF144232">
    <property type="entry name" value="HIT/MYND zinc finger-like"/>
    <property type="match status" value="1"/>
</dbReference>
<dbReference type="InterPro" id="IPR002893">
    <property type="entry name" value="Znf_MYND"/>
</dbReference>
<dbReference type="Gene3D" id="6.10.140.2220">
    <property type="match status" value="1"/>
</dbReference>
<gene>
    <name evidence="6" type="ORF">LX32DRAFT_716000</name>
</gene>
<evidence type="ECO:0000256" key="1">
    <source>
        <dbReference type="ARBA" id="ARBA00022723"/>
    </source>
</evidence>
<keyword evidence="1" id="KW-0479">Metal-binding</keyword>
<evidence type="ECO:0000313" key="7">
    <source>
        <dbReference type="Proteomes" id="UP001232148"/>
    </source>
</evidence>